<dbReference type="EMBL" id="WAJR01000011">
    <property type="protein sequence ID" value="KAB1640501.1"/>
    <property type="molecule type" value="Genomic_DNA"/>
</dbReference>
<dbReference type="Proteomes" id="UP000468668">
    <property type="component" value="Unassembled WGS sequence"/>
</dbReference>
<evidence type="ECO:0000313" key="1">
    <source>
        <dbReference type="EMBL" id="KAB1640501.1"/>
    </source>
</evidence>
<gene>
    <name evidence="1" type="ORF">F8C90_05760</name>
</gene>
<sequence length="342" mass="38357">MKQSKRDKKIVGGPYRTHPLEANKTLDARENLVFPIVAPDGTEVWPKRQWLWSKERVREALDNNEIEFAKSNDGGWSVQTKQYLKLEDGSIRRGKLQSIIDDVYTQHGTNEILDIFGDAKIFSYPKPTQFLIKLFDMIPDTSALFLDFFSGSASSMDALMKMNLHDGGTRKAICIQLPECSFGNKKAEELGLSNLCEIAEERLRRVGKQIEAEVHASNAQLTLSGESTRMPDIGFRILKLDSSNFDQVEGGALVDNLIKPGRTYDDIIFEMMLKWGLELSLPMEKTEVAGYPITSIAADELICCMDEGLTVEVLEAIAALEPKRVFFLDSVLSDTIKLNAAR</sequence>
<keyword evidence="2" id="KW-1185">Reference proteome</keyword>
<dbReference type="SUPFAM" id="SSF53335">
    <property type="entry name" value="S-adenosyl-L-methionine-dependent methyltransferases"/>
    <property type="match status" value="1"/>
</dbReference>
<accession>A0A6N6NNR8</accession>
<reference evidence="1 2" key="1">
    <citation type="submission" date="2019-09" db="EMBL/GenBank/DDBJ databases">
        <title>Whole genome shotgun sequencing (WGS) of Ellagibacter isourolithinifaciens DSM 104140(T) and Adlercreutzia muris DSM 29508(T).</title>
        <authorList>
            <person name="Stoll D.A."/>
            <person name="Danylec N."/>
            <person name="Huch M."/>
        </authorList>
    </citation>
    <scope>NUCLEOTIDE SEQUENCE [LARGE SCALE GENOMIC DNA]</scope>
    <source>
        <strain evidence="1 2">DSM 104140</strain>
    </source>
</reference>
<organism evidence="1 2">
    <name type="scientific">Ellagibacter isourolithinifaciens</name>
    <dbReference type="NCBI Taxonomy" id="2137581"/>
    <lineage>
        <taxon>Bacteria</taxon>
        <taxon>Bacillati</taxon>
        <taxon>Actinomycetota</taxon>
        <taxon>Coriobacteriia</taxon>
        <taxon>Eggerthellales</taxon>
        <taxon>Eggerthellaceae</taxon>
        <taxon>Ellagibacter</taxon>
    </lineage>
</organism>
<evidence type="ECO:0000313" key="2">
    <source>
        <dbReference type="Proteomes" id="UP000468668"/>
    </source>
</evidence>
<comment type="caution">
    <text evidence="1">The sequence shown here is derived from an EMBL/GenBank/DDBJ whole genome shotgun (WGS) entry which is preliminary data.</text>
</comment>
<proteinExistence type="predicted"/>
<dbReference type="AlphaFoldDB" id="A0A6N6NNR8"/>
<dbReference type="Gene3D" id="3.40.50.150">
    <property type="entry name" value="Vaccinia Virus protein VP39"/>
    <property type="match status" value="1"/>
</dbReference>
<protein>
    <recommendedName>
        <fullName evidence="3">Site-specific DNA-methyltransferase</fullName>
    </recommendedName>
</protein>
<dbReference type="InterPro" id="IPR029063">
    <property type="entry name" value="SAM-dependent_MTases_sf"/>
</dbReference>
<name>A0A6N6NNR8_9ACTN</name>
<evidence type="ECO:0008006" key="3">
    <source>
        <dbReference type="Google" id="ProtNLM"/>
    </source>
</evidence>